<evidence type="ECO:0000313" key="2">
    <source>
        <dbReference type="EMBL" id="ELK08397.1"/>
    </source>
</evidence>
<dbReference type="EMBL" id="KB030893">
    <property type="protein sequence ID" value="ELK08397.1"/>
    <property type="molecule type" value="Genomic_DNA"/>
</dbReference>
<accession>L5KAN5</accession>
<dbReference type="Proteomes" id="UP000010552">
    <property type="component" value="Unassembled WGS sequence"/>
</dbReference>
<reference evidence="3" key="1">
    <citation type="journal article" date="2013" name="Science">
        <title>Comparative analysis of bat genomes provides insight into the evolution of flight and immunity.</title>
        <authorList>
            <person name="Zhang G."/>
            <person name="Cowled C."/>
            <person name="Shi Z."/>
            <person name="Huang Z."/>
            <person name="Bishop-Lilly K.A."/>
            <person name="Fang X."/>
            <person name="Wynne J.W."/>
            <person name="Xiong Z."/>
            <person name="Baker M.L."/>
            <person name="Zhao W."/>
            <person name="Tachedjian M."/>
            <person name="Zhu Y."/>
            <person name="Zhou P."/>
            <person name="Jiang X."/>
            <person name="Ng J."/>
            <person name="Yang L."/>
            <person name="Wu L."/>
            <person name="Xiao J."/>
            <person name="Feng Y."/>
            <person name="Chen Y."/>
            <person name="Sun X."/>
            <person name="Zhang Y."/>
            <person name="Marsh G.A."/>
            <person name="Crameri G."/>
            <person name="Broder C.C."/>
            <person name="Frey K.G."/>
            <person name="Wang L.F."/>
            <person name="Wang J."/>
        </authorList>
    </citation>
    <scope>NUCLEOTIDE SEQUENCE [LARGE SCALE GENOMIC DNA]</scope>
</reference>
<gene>
    <name evidence="2" type="ORF">PAL_GLEAN10009988</name>
</gene>
<keyword evidence="3" id="KW-1185">Reference proteome</keyword>
<organism evidence="2 3">
    <name type="scientific">Pteropus alecto</name>
    <name type="common">Black flying fox</name>
    <dbReference type="NCBI Taxonomy" id="9402"/>
    <lineage>
        <taxon>Eukaryota</taxon>
        <taxon>Metazoa</taxon>
        <taxon>Chordata</taxon>
        <taxon>Craniata</taxon>
        <taxon>Vertebrata</taxon>
        <taxon>Euteleostomi</taxon>
        <taxon>Mammalia</taxon>
        <taxon>Eutheria</taxon>
        <taxon>Laurasiatheria</taxon>
        <taxon>Chiroptera</taxon>
        <taxon>Yinpterochiroptera</taxon>
        <taxon>Pteropodoidea</taxon>
        <taxon>Pteropodidae</taxon>
        <taxon>Pteropodinae</taxon>
        <taxon>Pteropus</taxon>
    </lineage>
</organism>
<proteinExistence type="predicted"/>
<dbReference type="AlphaFoldDB" id="L5KAN5"/>
<protein>
    <submittedName>
        <fullName evidence="2">Uncharacterized protein</fullName>
    </submittedName>
</protein>
<evidence type="ECO:0000256" key="1">
    <source>
        <dbReference type="SAM" id="MobiDB-lite"/>
    </source>
</evidence>
<evidence type="ECO:0000313" key="3">
    <source>
        <dbReference type="Proteomes" id="UP000010552"/>
    </source>
</evidence>
<dbReference type="InParanoid" id="L5KAN5"/>
<name>L5KAN5_PTEAL</name>
<sequence>MPMTFSFVWWGHNGLHTECNRVWKVSSLGVPGSDATGFGKIRAFSLLTSRRRCFQGHRPARHEGHFRRGPAKLPAVRRLADPSAGVAKIQLRRHLLDTPRRCKALPGKERSHCSVDHSSPLPGKHQANSSSVGLGFLATSSEISLTDTPPPPPPLPEKKPFNFYSCIAVTFVL</sequence>
<feature type="region of interest" description="Disordered" evidence="1">
    <location>
        <begin position="107"/>
        <end position="129"/>
    </location>
</feature>